<dbReference type="Pfam" id="PF09995">
    <property type="entry name" value="MPAB_Lcp_cat"/>
    <property type="match status" value="1"/>
</dbReference>
<organism evidence="2 3">
    <name type="scientific">Actinocorallia longicatena</name>
    <dbReference type="NCBI Taxonomy" id="111803"/>
    <lineage>
        <taxon>Bacteria</taxon>
        <taxon>Bacillati</taxon>
        <taxon>Actinomycetota</taxon>
        <taxon>Actinomycetes</taxon>
        <taxon>Streptosporangiales</taxon>
        <taxon>Thermomonosporaceae</taxon>
        <taxon>Actinocorallia</taxon>
    </lineage>
</organism>
<dbReference type="Proteomes" id="UP001501237">
    <property type="component" value="Unassembled WGS sequence"/>
</dbReference>
<dbReference type="EMBL" id="BAAAUV010000014">
    <property type="protein sequence ID" value="GAA3224259.1"/>
    <property type="molecule type" value="Genomic_DNA"/>
</dbReference>
<keyword evidence="3" id="KW-1185">Reference proteome</keyword>
<accession>A0ABP6QEG7</accession>
<dbReference type="PANTHER" id="PTHR36151:SF3">
    <property type="entry name" value="ER-BOUND OXYGENASE MPAB_MPAB'_RUBBER OXYGENASE CATALYTIC DOMAIN-CONTAINING PROTEIN"/>
    <property type="match status" value="1"/>
</dbReference>
<proteinExistence type="predicted"/>
<dbReference type="InterPro" id="IPR018713">
    <property type="entry name" value="MPAB/Lcp_cat_dom"/>
</dbReference>
<evidence type="ECO:0000313" key="3">
    <source>
        <dbReference type="Proteomes" id="UP001501237"/>
    </source>
</evidence>
<reference evidence="3" key="1">
    <citation type="journal article" date="2019" name="Int. J. Syst. Evol. Microbiol.">
        <title>The Global Catalogue of Microorganisms (GCM) 10K type strain sequencing project: providing services to taxonomists for standard genome sequencing and annotation.</title>
        <authorList>
            <consortium name="The Broad Institute Genomics Platform"/>
            <consortium name="The Broad Institute Genome Sequencing Center for Infectious Disease"/>
            <person name="Wu L."/>
            <person name="Ma J."/>
        </authorList>
    </citation>
    <scope>NUCLEOTIDE SEQUENCE [LARGE SCALE GENOMIC DNA]</scope>
    <source>
        <strain evidence="3">JCM 9377</strain>
    </source>
</reference>
<feature type="domain" description="ER-bound oxygenase mpaB/mpaB'/Rubber oxygenase catalytic" evidence="1">
    <location>
        <begin position="11"/>
        <end position="246"/>
    </location>
</feature>
<evidence type="ECO:0000313" key="2">
    <source>
        <dbReference type="EMBL" id="GAA3224259.1"/>
    </source>
</evidence>
<protein>
    <submittedName>
        <fullName evidence="2">Oxygenase MpaB family protein</fullName>
    </submittedName>
</protein>
<dbReference type="PANTHER" id="PTHR36151">
    <property type="entry name" value="BLR2777 PROTEIN"/>
    <property type="match status" value="1"/>
</dbReference>
<dbReference type="RefSeq" id="WP_344832882.1">
    <property type="nucleotide sequence ID" value="NZ_BAAAUV010000014.1"/>
</dbReference>
<evidence type="ECO:0000259" key="1">
    <source>
        <dbReference type="Pfam" id="PF09995"/>
    </source>
</evidence>
<name>A0ABP6QEG7_9ACTN</name>
<comment type="caution">
    <text evidence="2">The sequence shown here is derived from an EMBL/GenBank/DDBJ whole genome shotgun (WGS) entry which is preliminary data.</text>
</comment>
<gene>
    <name evidence="2" type="ORF">GCM10010468_51160</name>
</gene>
<sequence length="274" mass="31048">MTPLGPSSLTWRYFGDNRMLLSGPRAGILQLMLPALGQGVLDHSVFFNETFARLKRSAGPILNTVYGGERATATGAKVRDYHREIKGELPDGTRYHALDPDTYFWAHATFLDQMLYTIETFVRPLTADEKDRLYEESKTWYRSYGVSDRAMPQDWAGFQLYWKNKLASELVAHKSAAYSVGYVKKGLPRPPKVPAALWRAVSPPVNGVARFLTTGGLPPESRELLDLPWSARDEARYRRFAAAVRRTAPLIDALPHLLRYQPHARAAFRRARAR</sequence>